<gene>
    <name evidence="3" type="primary">LOC113492278</name>
</gene>
<dbReference type="GeneID" id="113492278"/>
<protein>
    <submittedName>
        <fullName evidence="3">Uncharacterized protein LOC113492278</fullName>
    </submittedName>
</protein>
<accession>A0A7E5VB61</accession>
<evidence type="ECO:0000256" key="1">
    <source>
        <dbReference type="SAM" id="SignalP"/>
    </source>
</evidence>
<sequence length="165" mass="19203">MKALFLILFIIYVLELPTIKAKILPRASRHTKRIQNFNQGALETRGRNLFENINIRKANTRSNVPVYIITKSKAIPISRTGVETPEDDDIFDENGMLYITQPKAPKADKKILEYLDFDGRRSYDLSKKNKRKLMAMMNKELNKQLLQKANTKRRNFEVDFAELVS</sequence>
<feature type="signal peptide" evidence="1">
    <location>
        <begin position="1"/>
        <end position="21"/>
    </location>
</feature>
<dbReference type="RefSeq" id="XP_026725518.1">
    <property type="nucleotide sequence ID" value="XM_026869717.1"/>
</dbReference>
<feature type="chain" id="PRO_5028997721" evidence="1">
    <location>
        <begin position="22"/>
        <end position="165"/>
    </location>
</feature>
<reference evidence="3" key="1">
    <citation type="submission" date="2025-08" db="UniProtKB">
        <authorList>
            <consortium name="RefSeq"/>
        </authorList>
    </citation>
    <scope>IDENTIFICATION</scope>
</reference>
<evidence type="ECO:0000313" key="3">
    <source>
        <dbReference type="RefSeq" id="XP_026725518.1"/>
    </source>
</evidence>
<dbReference type="InParanoid" id="A0A7E5VB61"/>
<dbReference type="AlphaFoldDB" id="A0A7E5VB61"/>
<organism evidence="2 3">
    <name type="scientific">Trichoplusia ni</name>
    <name type="common">Cabbage looper</name>
    <dbReference type="NCBI Taxonomy" id="7111"/>
    <lineage>
        <taxon>Eukaryota</taxon>
        <taxon>Metazoa</taxon>
        <taxon>Ecdysozoa</taxon>
        <taxon>Arthropoda</taxon>
        <taxon>Hexapoda</taxon>
        <taxon>Insecta</taxon>
        <taxon>Pterygota</taxon>
        <taxon>Neoptera</taxon>
        <taxon>Endopterygota</taxon>
        <taxon>Lepidoptera</taxon>
        <taxon>Glossata</taxon>
        <taxon>Ditrysia</taxon>
        <taxon>Noctuoidea</taxon>
        <taxon>Noctuidae</taxon>
        <taxon>Plusiinae</taxon>
        <taxon>Trichoplusia</taxon>
    </lineage>
</organism>
<keyword evidence="2" id="KW-1185">Reference proteome</keyword>
<dbReference type="Proteomes" id="UP000322000">
    <property type="component" value="Chromosome 3"/>
</dbReference>
<dbReference type="KEGG" id="tnl:113492278"/>
<keyword evidence="1" id="KW-0732">Signal</keyword>
<name>A0A7E5VB61_TRINI</name>
<dbReference type="OrthoDB" id="7429226at2759"/>
<evidence type="ECO:0000313" key="2">
    <source>
        <dbReference type="Proteomes" id="UP000322000"/>
    </source>
</evidence>
<proteinExistence type="predicted"/>